<dbReference type="Proteomes" id="UP000543030">
    <property type="component" value="Unassembled WGS sequence"/>
</dbReference>
<evidence type="ECO:0000256" key="1">
    <source>
        <dbReference type="ARBA" id="ARBA00001412"/>
    </source>
</evidence>
<dbReference type="PANTHER" id="PTHR36447:SF2">
    <property type="entry name" value="BETA-GALACTOSIDASE YESZ"/>
    <property type="match status" value="1"/>
</dbReference>
<dbReference type="GO" id="GO:0046872">
    <property type="term" value="F:metal ion binding"/>
    <property type="evidence" value="ECO:0007669"/>
    <property type="project" value="UniProtKB-KW"/>
</dbReference>
<keyword evidence="5 8" id="KW-0378">Hydrolase</keyword>
<feature type="active site" description="Nucleophile" evidence="9">
    <location>
        <position position="315"/>
    </location>
</feature>
<dbReference type="Pfam" id="PF08532">
    <property type="entry name" value="Glyco_hydro_42M"/>
    <property type="match status" value="1"/>
</dbReference>
<comment type="similarity">
    <text evidence="2 8">Belongs to the glycosyl hydrolase 42 family.</text>
</comment>
<evidence type="ECO:0000313" key="13">
    <source>
        <dbReference type="EMBL" id="MBB5190911.1"/>
    </source>
</evidence>
<gene>
    <name evidence="13" type="ORF">HNQ50_001634</name>
</gene>
<reference evidence="13 14" key="1">
    <citation type="submission" date="2020-08" db="EMBL/GenBank/DDBJ databases">
        <title>Genomic Encyclopedia of Type Strains, Phase IV (KMG-IV): sequencing the most valuable type-strain genomes for metagenomic binning, comparative biology and taxonomic classification.</title>
        <authorList>
            <person name="Goeker M."/>
        </authorList>
    </citation>
    <scope>NUCLEOTIDE SEQUENCE [LARGE SCALE GENOMIC DNA]</scope>
    <source>
        <strain evidence="13 14">DSM 18233</strain>
    </source>
</reference>
<evidence type="ECO:0000313" key="14">
    <source>
        <dbReference type="Proteomes" id="UP000543030"/>
    </source>
</evidence>
<feature type="binding site" evidence="10">
    <location>
        <position position="323"/>
    </location>
    <ligand>
        <name>substrate</name>
    </ligand>
</feature>
<dbReference type="SUPFAM" id="SSF52317">
    <property type="entry name" value="Class I glutamine amidotransferase-like"/>
    <property type="match status" value="1"/>
</dbReference>
<keyword evidence="7 8" id="KW-0326">Glycosidase</keyword>
<feature type="binding site" evidence="10">
    <location>
        <position position="142"/>
    </location>
    <ligand>
        <name>substrate</name>
    </ligand>
</feature>
<dbReference type="AlphaFoldDB" id="A0A840RF83"/>
<dbReference type="Gene3D" id="3.20.20.80">
    <property type="entry name" value="Glycosidases"/>
    <property type="match status" value="1"/>
</dbReference>
<dbReference type="InterPro" id="IPR013529">
    <property type="entry name" value="Glyco_hydro_42_N"/>
</dbReference>
<dbReference type="InterPro" id="IPR013780">
    <property type="entry name" value="Glyco_hydro_b"/>
</dbReference>
<feature type="domain" description="Glycoside hydrolase family 42 N-terminal" evidence="11">
    <location>
        <begin position="7"/>
        <end position="392"/>
    </location>
</feature>
<dbReference type="GO" id="GO:0005975">
    <property type="term" value="P:carbohydrate metabolic process"/>
    <property type="evidence" value="ECO:0007669"/>
    <property type="project" value="InterPro"/>
</dbReference>
<dbReference type="PIRSF" id="PIRSF001084">
    <property type="entry name" value="B-galactosidase"/>
    <property type="match status" value="1"/>
</dbReference>
<comment type="catalytic activity">
    <reaction evidence="1 8">
        <text>Hydrolysis of terminal non-reducing beta-D-galactose residues in beta-D-galactosides.</text>
        <dbReference type="EC" id="3.2.1.23"/>
    </reaction>
</comment>
<evidence type="ECO:0000256" key="2">
    <source>
        <dbReference type="ARBA" id="ARBA00005940"/>
    </source>
</evidence>
<name>A0A840RF83_9NEIS</name>
<keyword evidence="6" id="KW-0862">Zinc</keyword>
<feature type="active site" description="Proton donor" evidence="9">
    <location>
        <position position="143"/>
    </location>
</feature>
<dbReference type="EMBL" id="JACHHN010000003">
    <property type="protein sequence ID" value="MBB5190911.1"/>
    <property type="molecule type" value="Genomic_DNA"/>
</dbReference>
<evidence type="ECO:0000256" key="9">
    <source>
        <dbReference type="PIRSR" id="PIRSR001084-1"/>
    </source>
</evidence>
<dbReference type="Gene3D" id="2.60.40.1180">
    <property type="entry name" value="Golgi alpha-mannosidase II"/>
    <property type="match status" value="1"/>
</dbReference>
<protein>
    <recommendedName>
        <fullName evidence="3 8">Beta-galactosidase</fullName>
        <shortName evidence="8">Beta-gal</shortName>
        <ecNumber evidence="3 8">3.2.1.23</ecNumber>
    </recommendedName>
</protein>
<dbReference type="InterPro" id="IPR013738">
    <property type="entry name" value="Beta_galactosidase_Trimer"/>
</dbReference>
<keyword evidence="4" id="KW-0479">Metal-binding</keyword>
<comment type="caution">
    <text evidence="13">The sequence shown here is derived from an EMBL/GenBank/DDBJ whole genome shotgun (WGS) entry which is preliminary data.</text>
</comment>
<evidence type="ECO:0000256" key="5">
    <source>
        <dbReference type="ARBA" id="ARBA00022801"/>
    </source>
</evidence>
<dbReference type="SUPFAM" id="SSF51011">
    <property type="entry name" value="Glycosyl hydrolase domain"/>
    <property type="match status" value="1"/>
</dbReference>
<dbReference type="InterPro" id="IPR017853">
    <property type="entry name" value="GH"/>
</dbReference>
<evidence type="ECO:0000259" key="11">
    <source>
        <dbReference type="Pfam" id="PF02449"/>
    </source>
</evidence>
<proteinExistence type="inferred from homology"/>
<keyword evidence="14" id="KW-1185">Reference proteome</keyword>
<dbReference type="PANTHER" id="PTHR36447">
    <property type="entry name" value="BETA-GALACTOSIDASE GANA"/>
    <property type="match status" value="1"/>
</dbReference>
<evidence type="ECO:0000259" key="12">
    <source>
        <dbReference type="Pfam" id="PF08532"/>
    </source>
</evidence>
<evidence type="ECO:0000256" key="4">
    <source>
        <dbReference type="ARBA" id="ARBA00022723"/>
    </source>
</evidence>
<dbReference type="EC" id="3.2.1.23" evidence="3 8"/>
<organism evidence="13 14">
    <name type="scientific">Silvimonas terrae</name>
    <dbReference type="NCBI Taxonomy" id="300266"/>
    <lineage>
        <taxon>Bacteria</taxon>
        <taxon>Pseudomonadati</taxon>
        <taxon>Pseudomonadota</taxon>
        <taxon>Betaproteobacteria</taxon>
        <taxon>Neisseriales</taxon>
        <taxon>Chitinibacteraceae</taxon>
        <taxon>Silvimonas</taxon>
    </lineage>
</organism>
<sequence length="650" mass="73691">MMQLGVCYYPEHWPESQWQSDARRMVELGMTHVRIAEFAWSRMEPRQGEYDWAWLDRAIDVLAAAGLKIVLGTPTAAPPYWLCKAMPQIMAVRADGKPWRFGSRRHYDLFSADYRRECARITTAMVERYGQHPAVVAWQTDNELACHDTVPSYSDEAKVAFQGWLAAKYGDINKLNTAWGNVFWSMEYPTFEAVDFPVQTPTDANPSHLLDFRRFLSDEVIAFHQLQADILRQHAPGRDVLHNFMGLFGAFDHYQFAKNGIDVAAWDSYPLARTETQALPEEEKARWARTGHPDISAFSHDLYRGVGRGRFWIMEQQAGPVNWAPHNPVPAPGMVRLWAWEALAHGAELVSWFRWRQAPFAQEQLHSGLNLPSDGFSPSGEESLRVGKELRQFPATASKAKAPVAMMFDYESLWYCDIQRHGASFDYQLHLLAWYSALRQLGLDIDILPRDADFTGYALIVAPTLTVADLPLVEKVSKSDALWLFGPRTGSRTRDFHIPATLPPGPLQAVMPIQVLEVESLRPSLRPQTRIAGQAGAAERWRENVRPMGEVEVLARFEDNWPALLRKGHVQYATAWFEPALLKHWLAECALEAGLEITHLGAGQRLSRRGDVTFAFNYDAQVWLAPVPMDAELLLGKAELGQGELCAWRE</sequence>
<dbReference type="GO" id="GO:0004565">
    <property type="term" value="F:beta-galactosidase activity"/>
    <property type="evidence" value="ECO:0007669"/>
    <property type="project" value="UniProtKB-EC"/>
</dbReference>
<feature type="binding site" evidence="10">
    <location>
        <position position="104"/>
    </location>
    <ligand>
        <name>substrate</name>
    </ligand>
</feature>
<dbReference type="Gene3D" id="3.40.50.880">
    <property type="match status" value="1"/>
</dbReference>
<dbReference type="RefSeq" id="WP_221303077.1">
    <property type="nucleotide sequence ID" value="NZ_JACHHN010000003.1"/>
</dbReference>
<dbReference type="GO" id="GO:0009341">
    <property type="term" value="C:beta-galactosidase complex"/>
    <property type="evidence" value="ECO:0007669"/>
    <property type="project" value="InterPro"/>
</dbReference>
<dbReference type="CDD" id="cd03143">
    <property type="entry name" value="A4_beta-galactosidase_middle_domain"/>
    <property type="match status" value="1"/>
</dbReference>
<dbReference type="InterPro" id="IPR029062">
    <property type="entry name" value="Class_I_gatase-like"/>
</dbReference>
<accession>A0A840RF83</accession>
<evidence type="ECO:0000256" key="3">
    <source>
        <dbReference type="ARBA" id="ARBA00012756"/>
    </source>
</evidence>
<feature type="domain" description="Beta-galactosidase trimerisation" evidence="12">
    <location>
        <begin position="402"/>
        <end position="595"/>
    </location>
</feature>
<evidence type="ECO:0000256" key="7">
    <source>
        <dbReference type="ARBA" id="ARBA00023295"/>
    </source>
</evidence>
<evidence type="ECO:0000256" key="8">
    <source>
        <dbReference type="PIRNR" id="PIRNR001084"/>
    </source>
</evidence>
<evidence type="ECO:0000256" key="6">
    <source>
        <dbReference type="ARBA" id="ARBA00022833"/>
    </source>
</evidence>
<evidence type="ECO:0000256" key="10">
    <source>
        <dbReference type="PIRSR" id="PIRSR001084-2"/>
    </source>
</evidence>
<dbReference type="InterPro" id="IPR003476">
    <property type="entry name" value="Glyco_hydro_42"/>
</dbReference>
<dbReference type="SUPFAM" id="SSF51445">
    <property type="entry name" value="(Trans)glycosidases"/>
    <property type="match status" value="1"/>
</dbReference>
<dbReference type="Pfam" id="PF02449">
    <property type="entry name" value="Glyco_hydro_42"/>
    <property type="match status" value="1"/>
</dbReference>